<evidence type="ECO:0000313" key="9">
    <source>
        <dbReference type="EMBL" id="GAA3607213.1"/>
    </source>
</evidence>
<dbReference type="InterPro" id="IPR035906">
    <property type="entry name" value="MetI-like_sf"/>
</dbReference>
<feature type="transmembrane region" description="Helical" evidence="7">
    <location>
        <begin position="86"/>
        <end position="111"/>
    </location>
</feature>
<evidence type="ECO:0000259" key="8">
    <source>
        <dbReference type="PROSITE" id="PS50928"/>
    </source>
</evidence>
<dbReference type="CDD" id="cd06261">
    <property type="entry name" value="TM_PBP2"/>
    <property type="match status" value="1"/>
</dbReference>
<organism evidence="9 10">
    <name type="scientific">Kineosporia mesophila</name>
    <dbReference type="NCBI Taxonomy" id="566012"/>
    <lineage>
        <taxon>Bacteria</taxon>
        <taxon>Bacillati</taxon>
        <taxon>Actinomycetota</taxon>
        <taxon>Actinomycetes</taxon>
        <taxon>Kineosporiales</taxon>
        <taxon>Kineosporiaceae</taxon>
        <taxon>Kineosporia</taxon>
    </lineage>
</organism>
<dbReference type="SUPFAM" id="SSF161098">
    <property type="entry name" value="MetI-like"/>
    <property type="match status" value="1"/>
</dbReference>
<feature type="domain" description="ABC transmembrane type-1" evidence="8">
    <location>
        <begin position="86"/>
        <end position="300"/>
    </location>
</feature>
<protein>
    <submittedName>
        <fullName evidence="9">Sugar ABC transporter permease</fullName>
    </submittedName>
</protein>
<feature type="transmembrane region" description="Helical" evidence="7">
    <location>
        <begin position="172"/>
        <end position="196"/>
    </location>
</feature>
<sequence length="312" mass="34683">MTVITAKGTPETRVPTSSRRRHFRRDQIGWLFVLPFLVVFLTFLVAPLLYAGYLSLYTKGLATGTTFAGFDNYTRAFHDPAFRHGLWLVVRFSLVVIPLQIGVALVAALLLDEITGRLASFSRLMIFLPYAVPAVIGALMWGFLYSPSFGPMEQIASLFNVQAPFLLSQGNIFYGLLNIVTWQWSGYYMIIIYAALKSIDSSLYEAARLDGANARQIALRIKVPLVTSALVLILIFSLIGTLQFFTEPQIVSPIANGSVTPEFTPNIYAFNLAFRYAQFNYASAISFSLGFVVFLAVAIFTFATRKRGGLFT</sequence>
<dbReference type="PANTHER" id="PTHR43227">
    <property type="entry name" value="BLL4140 PROTEIN"/>
    <property type="match status" value="1"/>
</dbReference>
<evidence type="ECO:0000313" key="10">
    <source>
        <dbReference type="Proteomes" id="UP001501074"/>
    </source>
</evidence>
<evidence type="ECO:0000256" key="3">
    <source>
        <dbReference type="ARBA" id="ARBA00022475"/>
    </source>
</evidence>
<comment type="subcellular location">
    <subcellularLocation>
        <location evidence="1 7">Cell membrane</location>
        <topology evidence="1 7">Multi-pass membrane protein</topology>
    </subcellularLocation>
</comment>
<keyword evidence="6 7" id="KW-0472">Membrane</keyword>
<keyword evidence="4 7" id="KW-0812">Transmembrane</keyword>
<dbReference type="RefSeq" id="WP_231488304.1">
    <property type="nucleotide sequence ID" value="NZ_BAAAZO010000003.1"/>
</dbReference>
<accession>A0ABP6ZIF2</accession>
<dbReference type="Proteomes" id="UP001501074">
    <property type="component" value="Unassembled WGS sequence"/>
</dbReference>
<evidence type="ECO:0000256" key="5">
    <source>
        <dbReference type="ARBA" id="ARBA00022989"/>
    </source>
</evidence>
<evidence type="ECO:0000256" key="4">
    <source>
        <dbReference type="ARBA" id="ARBA00022692"/>
    </source>
</evidence>
<dbReference type="PROSITE" id="PS50928">
    <property type="entry name" value="ABC_TM1"/>
    <property type="match status" value="1"/>
</dbReference>
<feature type="transmembrane region" description="Helical" evidence="7">
    <location>
        <begin position="281"/>
        <end position="303"/>
    </location>
</feature>
<comment type="similarity">
    <text evidence="7">Belongs to the binding-protein-dependent transport system permease family.</text>
</comment>
<evidence type="ECO:0000256" key="2">
    <source>
        <dbReference type="ARBA" id="ARBA00022448"/>
    </source>
</evidence>
<dbReference type="InterPro" id="IPR000515">
    <property type="entry name" value="MetI-like"/>
</dbReference>
<keyword evidence="2 7" id="KW-0813">Transport</keyword>
<reference evidence="10" key="1">
    <citation type="journal article" date="2019" name="Int. J. Syst. Evol. Microbiol.">
        <title>The Global Catalogue of Microorganisms (GCM) 10K type strain sequencing project: providing services to taxonomists for standard genome sequencing and annotation.</title>
        <authorList>
            <consortium name="The Broad Institute Genomics Platform"/>
            <consortium name="The Broad Institute Genome Sequencing Center for Infectious Disease"/>
            <person name="Wu L."/>
            <person name="Ma J."/>
        </authorList>
    </citation>
    <scope>NUCLEOTIDE SEQUENCE [LARGE SCALE GENOMIC DNA]</scope>
    <source>
        <strain evidence="10">JCM 16902</strain>
    </source>
</reference>
<dbReference type="Gene3D" id="1.10.3720.10">
    <property type="entry name" value="MetI-like"/>
    <property type="match status" value="1"/>
</dbReference>
<dbReference type="PANTHER" id="PTHR43227:SF8">
    <property type="entry name" value="DIACETYLCHITOBIOSE UPTAKE SYSTEM PERMEASE PROTEIN DASB"/>
    <property type="match status" value="1"/>
</dbReference>
<comment type="caution">
    <text evidence="9">The sequence shown here is derived from an EMBL/GenBank/DDBJ whole genome shotgun (WGS) entry which is preliminary data.</text>
</comment>
<dbReference type="Pfam" id="PF00528">
    <property type="entry name" value="BPD_transp_1"/>
    <property type="match status" value="1"/>
</dbReference>
<feature type="transmembrane region" description="Helical" evidence="7">
    <location>
        <begin position="217"/>
        <end position="239"/>
    </location>
</feature>
<keyword evidence="10" id="KW-1185">Reference proteome</keyword>
<keyword evidence="5 7" id="KW-1133">Transmembrane helix</keyword>
<feature type="transmembrane region" description="Helical" evidence="7">
    <location>
        <begin position="28"/>
        <end position="50"/>
    </location>
</feature>
<proteinExistence type="inferred from homology"/>
<evidence type="ECO:0000256" key="6">
    <source>
        <dbReference type="ARBA" id="ARBA00023136"/>
    </source>
</evidence>
<dbReference type="EMBL" id="BAAAZO010000003">
    <property type="protein sequence ID" value="GAA3607213.1"/>
    <property type="molecule type" value="Genomic_DNA"/>
</dbReference>
<name>A0ABP6ZIF2_9ACTN</name>
<evidence type="ECO:0000256" key="1">
    <source>
        <dbReference type="ARBA" id="ARBA00004651"/>
    </source>
</evidence>
<gene>
    <name evidence="9" type="ORF">GCM10022223_23980</name>
</gene>
<dbReference type="InterPro" id="IPR050809">
    <property type="entry name" value="UgpAE/MalFG_permease"/>
</dbReference>
<keyword evidence="3" id="KW-1003">Cell membrane</keyword>
<evidence type="ECO:0000256" key="7">
    <source>
        <dbReference type="RuleBase" id="RU363032"/>
    </source>
</evidence>
<feature type="transmembrane region" description="Helical" evidence="7">
    <location>
        <begin position="123"/>
        <end position="144"/>
    </location>
</feature>